<protein>
    <submittedName>
        <fullName evidence="1">Uncharacterized protein</fullName>
    </submittedName>
</protein>
<organism evidence="1 2">
    <name type="scientific">Symbiodinium natans</name>
    <dbReference type="NCBI Taxonomy" id="878477"/>
    <lineage>
        <taxon>Eukaryota</taxon>
        <taxon>Sar</taxon>
        <taxon>Alveolata</taxon>
        <taxon>Dinophyceae</taxon>
        <taxon>Suessiales</taxon>
        <taxon>Symbiodiniaceae</taxon>
        <taxon>Symbiodinium</taxon>
    </lineage>
</organism>
<dbReference type="InterPro" id="IPR029063">
    <property type="entry name" value="SAM-dependent_MTases_sf"/>
</dbReference>
<keyword evidence="2" id="KW-1185">Reference proteome</keyword>
<name>A0A812QGE2_9DINO</name>
<evidence type="ECO:0000313" key="1">
    <source>
        <dbReference type="EMBL" id="CAE7390653.1"/>
    </source>
</evidence>
<dbReference type="AlphaFoldDB" id="A0A812QGE2"/>
<gene>
    <name evidence="1" type="ORF">SNAT2548_LOCUS21292</name>
</gene>
<comment type="caution">
    <text evidence="1">The sequence shown here is derived from an EMBL/GenBank/DDBJ whole genome shotgun (WGS) entry which is preliminary data.</text>
</comment>
<dbReference type="Gene3D" id="3.40.50.150">
    <property type="entry name" value="Vaccinia Virus protein VP39"/>
    <property type="match status" value="1"/>
</dbReference>
<proteinExistence type="predicted"/>
<dbReference type="EMBL" id="CAJNDS010002246">
    <property type="protein sequence ID" value="CAE7390653.1"/>
    <property type="molecule type" value="Genomic_DNA"/>
</dbReference>
<sequence>MACLSSGCSAALGVGACDQATLLSAVSISGQILANAQEALHPDFGELSRRHGGFRRSQDVGLGAPEEVAMAALAAARDALKTLEAYLLAGGACPPVLGQVLYTNVELSRIGLEKVSVLDHQVTLEAAAARGALADVPVRHRVDLGLHHTEILVGLLQSLLPKALRAGRQELAMVEVGTGKAFSTVHVLKAVKQARVFTIDPWMEENRSKSVRGKVGFQGAAEVEARRSLEPWSSRVTILQMTGDEAAQLLADSAFDLVFLDGGPQRELNVPIFRPKVRPGGILCGHDLPKGPAFVQVVLAHVPKGKTLDVGPDWMWWFEV</sequence>
<dbReference type="Pfam" id="PF13578">
    <property type="entry name" value="Methyltransf_24"/>
    <property type="match status" value="1"/>
</dbReference>
<reference evidence="1" key="1">
    <citation type="submission" date="2021-02" db="EMBL/GenBank/DDBJ databases">
        <authorList>
            <person name="Dougan E. K."/>
            <person name="Rhodes N."/>
            <person name="Thang M."/>
            <person name="Chan C."/>
        </authorList>
    </citation>
    <scope>NUCLEOTIDE SEQUENCE</scope>
</reference>
<dbReference type="OrthoDB" id="445195at2759"/>
<dbReference type="Proteomes" id="UP000604046">
    <property type="component" value="Unassembled WGS sequence"/>
</dbReference>
<accession>A0A812QGE2</accession>
<dbReference type="SUPFAM" id="SSF53335">
    <property type="entry name" value="S-adenosyl-L-methionine-dependent methyltransferases"/>
    <property type="match status" value="1"/>
</dbReference>
<evidence type="ECO:0000313" key="2">
    <source>
        <dbReference type="Proteomes" id="UP000604046"/>
    </source>
</evidence>